<accession>A0ABN7WA71</accession>
<comment type="caution">
    <text evidence="1">The sequence shown here is derived from an EMBL/GenBank/DDBJ whole genome shotgun (WGS) entry which is preliminary data.</text>
</comment>
<evidence type="ECO:0000313" key="1">
    <source>
        <dbReference type="EMBL" id="CAG8823374.1"/>
    </source>
</evidence>
<organism evidence="1 2">
    <name type="scientific">Gigaspora margarita</name>
    <dbReference type="NCBI Taxonomy" id="4874"/>
    <lineage>
        <taxon>Eukaryota</taxon>
        <taxon>Fungi</taxon>
        <taxon>Fungi incertae sedis</taxon>
        <taxon>Mucoromycota</taxon>
        <taxon>Glomeromycotina</taxon>
        <taxon>Glomeromycetes</taxon>
        <taxon>Diversisporales</taxon>
        <taxon>Gigasporaceae</taxon>
        <taxon>Gigaspora</taxon>
    </lineage>
</organism>
<dbReference type="EMBL" id="CAJVQB010036030">
    <property type="protein sequence ID" value="CAG8823374.1"/>
    <property type="molecule type" value="Genomic_DNA"/>
</dbReference>
<sequence length="115" mass="13194">MKKHFGMKCYRYEDVIGVYVVAIKKKNIGKQIFVNYGYADDISKAQILRSPNEKQVAVSLPQKPKKALVRETRNIPGITLVENEIFVQIYKGVDLTIQRANIDSIKEAHLQMIKD</sequence>
<protein>
    <submittedName>
        <fullName evidence="1">2925_t:CDS:1</fullName>
    </submittedName>
</protein>
<name>A0ABN7WA71_GIGMA</name>
<evidence type="ECO:0000313" key="2">
    <source>
        <dbReference type="Proteomes" id="UP000789901"/>
    </source>
</evidence>
<gene>
    <name evidence="1" type="ORF">GMARGA_LOCUS28321</name>
</gene>
<proteinExistence type="predicted"/>
<reference evidence="1 2" key="1">
    <citation type="submission" date="2021-06" db="EMBL/GenBank/DDBJ databases">
        <authorList>
            <person name="Kallberg Y."/>
            <person name="Tangrot J."/>
            <person name="Rosling A."/>
        </authorList>
    </citation>
    <scope>NUCLEOTIDE SEQUENCE [LARGE SCALE GENOMIC DNA]</scope>
    <source>
        <strain evidence="1 2">120-4 pot B 10/14</strain>
    </source>
</reference>
<dbReference type="Proteomes" id="UP000789901">
    <property type="component" value="Unassembled WGS sequence"/>
</dbReference>
<keyword evidence="2" id="KW-1185">Reference proteome</keyword>